<proteinExistence type="predicted"/>
<feature type="region of interest" description="Disordered" evidence="1">
    <location>
        <begin position="129"/>
        <end position="162"/>
    </location>
</feature>
<keyword evidence="3" id="KW-1185">Reference proteome</keyword>
<protein>
    <submittedName>
        <fullName evidence="2">Uncharacterized protein</fullName>
    </submittedName>
</protein>
<evidence type="ECO:0000313" key="3">
    <source>
        <dbReference type="Proteomes" id="UP000076532"/>
    </source>
</evidence>
<dbReference type="AlphaFoldDB" id="A0A166QUW2"/>
<organism evidence="2 3">
    <name type="scientific">Athelia psychrophila</name>
    <dbReference type="NCBI Taxonomy" id="1759441"/>
    <lineage>
        <taxon>Eukaryota</taxon>
        <taxon>Fungi</taxon>
        <taxon>Dikarya</taxon>
        <taxon>Basidiomycota</taxon>
        <taxon>Agaricomycotina</taxon>
        <taxon>Agaricomycetes</taxon>
        <taxon>Agaricomycetidae</taxon>
        <taxon>Atheliales</taxon>
        <taxon>Atheliaceae</taxon>
        <taxon>Athelia</taxon>
    </lineage>
</organism>
<evidence type="ECO:0000256" key="1">
    <source>
        <dbReference type="SAM" id="MobiDB-lite"/>
    </source>
</evidence>
<dbReference type="Proteomes" id="UP000076532">
    <property type="component" value="Unassembled WGS sequence"/>
</dbReference>
<feature type="compositionally biased region" description="Polar residues" evidence="1">
    <location>
        <begin position="140"/>
        <end position="150"/>
    </location>
</feature>
<dbReference type="EMBL" id="KV417508">
    <property type="protein sequence ID" value="KZP27570.1"/>
    <property type="molecule type" value="Genomic_DNA"/>
</dbReference>
<reference evidence="2 3" key="1">
    <citation type="journal article" date="2016" name="Mol. Biol. Evol.">
        <title>Comparative Genomics of Early-Diverging Mushroom-Forming Fungi Provides Insights into the Origins of Lignocellulose Decay Capabilities.</title>
        <authorList>
            <person name="Nagy L.G."/>
            <person name="Riley R."/>
            <person name="Tritt A."/>
            <person name="Adam C."/>
            <person name="Daum C."/>
            <person name="Floudas D."/>
            <person name="Sun H."/>
            <person name="Yadav J.S."/>
            <person name="Pangilinan J."/>
            <person name="Larsson K.H."/>
            <person name="Matsuura K."/>
            <person name="Barry K."/>
            <person name="Labutti K."/>
            <person name="Kuo R."/>
            <person name="Ohm R.A."/>
            <person name="Bhattacharya S.S."/>
            <person name="Shirouzu T."/>
            <person name="Yoshinaga Y."/>
            <person name="Martin F.M."/>
            <person name="Grigoriev I.V."/>
            <person name="Hibbett D.S."/>
        </authorList>
    </citation>
    <scope>NUCLEOTIDE SEQUENCE [LARGE SCALE GENOMIC DNA]</scope>
    <source>
        <strain evidence="2 3">CBS 109695</strain>
    </source>
</reference>
<name>A0A166QUW2_9AGAM</name>
<evidence type="ECO:0000313" key="2">
    <source>
        <dbReference type="EMBL" id="KZP27570.1"/>
    </source>
</evidence>
<sequence>MFDHEINHKTIGQRVYVKYIQGLAGVGLSRIWELGIGTIQRSHEGIASRMRRGVLGVHSTSALLVPPKRILDSMDWQPDSRDMRESRIGNRESGIGNQRAKGCGTAINSRAQCSLNLVSRYIGNYVQRGQSSSDERLRNSPVTSHRQPSAASHKMIQGGPDHHVLTDMELSTLSYAP</sequence>
<gene>
    <name evidence="2" type="ORF">FIBSPDRAFT_298663</name>
</gene>
<accession>A0A166QUW2</accession>